<evidence type="ECO:0000256" key="1">
    <source>
        <dbReference type="SAM" id="MobiDB-lite"/>
    </source>
</evidence>
<dbReference type="EMBL" id="JACYHB010000010">
    <property type="protein sequence ID" value="MBD8079952.1"/>
    <property type="molecule type" value="Genomic_DNA"/>
</dbReference>
<proteinExistence type="predicted"/>
<evidence type="ECO:0000313" key="3">
    <source>
        <dbReference type="Proteomes" id="UP000610846"/>
    </source>
</evidence>
<keyword evidence="3" id="KW-1185">Reference proteome</keyword>
<protein>
    <submittedName>
        <fullName evidence="2">Uncharacterized protein</fullName>
    </submittedName>
</protein>
<evidence type="ECO:0000313" key="2">
    <source>
        <dbReference type="EMBL" id="MBD8079952.1"/>
    </source>
</evidence>
<reference evidence="2" key="2">
    <citation type="submission" date="2020-09" db="EMBL/GenBank/DDBJ databases">
        <authorList>
            <person name="Yu Y."/>
        </authorList>
    </citation>
    <scope>NUCLEOTIDE SEQUENCE</scope>
    <source>
        <strain evidence="2">KCTC 49039</strain>
    </source>
</reference>
<dbReference type="RefSeq" id="WP_191829533.1">
    <property type="nucleotide sequence ID" value="NZ_JACYHB010000010.1"/>
</dbReference>
<accession>A0A927PFC9</accession>
<dbReference type="Proteomes" id="UP000610846">
    <property type="component" value="Unassembled WGS sequence"/>
</dbReference>
<dbReference type="AlphaFoldDB" id="A0A927PFC9"/>
<feature type="compositionally biased region" description="Acidic residues" evidence="1">
    <location>
        <begin position="41"/>
        <end position="51"/>
    </location>
</feature>
<sequence length="112" mass="11797">MKVEYDLWVTEAERGAMIDVLSSCPTEGLPVTVVVEPEEEAVADSPAEDVVVEPPGPQPAGDGACPVKGNHSSSGEWIYHVPSGAFYDVTDPEECFATAGDAEAAGYRASKR</sequence>
<organism evidence="2 3">
    <name type="scientific">Cellulosimicrobium arenosum</name>
    <dbReference type="NCBI Taxonomy" id="2708133"/>
    <lineage>
        <taxon>Bacteria</taxon>
        <taxon>Bacillati</taxon>
        <taxon>Actinomycetota</taxon>
        <taxon>Actinomycetes</taxon>
        <taxon>Micrococcales</taxon>
        <taxon>Promicromonosporaceae</taxon>
        <taxon>Cellulosimicrobium</taxon>
    </lineage>
</organism>
<comment type="caution">
    <text evidence="2">The sequence shown here is derived from an EMBL/GenBank/DDBJ whole genome shotgun (WGS) entry which is preliminary data.</text>
</comment>
<name>A0A927PFC9_9MICO</name>
<feature type="region of interest" description="Disordered" evidence="1">
    <location>
        <begin position="41"/>
        <end position="64"/>
    </location>
</feature>
<gene>
    <name evidence="2" type="ORF">IF651_12890</name>
</gene>
<reference evidence="2" key="1">
    <citation type="journal article" date="2018" name="Curr. Microbiol.">
        <title>Cellulosimicrobium arenosum sp. nov., Isolated from Marine Sediment Sand.</title>
        <authorList>
            <person name="Oh M."/>
            <person name="Kim J.H."/>
            <person name="Yoon J.H."/>
            <person name="Schumann P."/>
            <person name="Kim W."/>
        </authorList>
    </citation>
    <scope>NUCLEOTIDE SEQUENCE</scope>
    <source>
        <strain evidence="2">KCTC 49039</strain>
    </source>
</reference>